<dbReference type="PROSITE" id="PS51393">
    <property type="entry name" value="LIPOXYGENASE_3"/>
    <property type="match status" value="1"/>
</dbReference>
<organism evidence="19 20">
    <name type="scientific">Ananas comosus</name>
    <name type="common">Pineapple</name>
    <name type="synonym">Ananas ananas</name>
    <dbReference type="NCBI Taxonomy" id="4615"/>
    <lineage>
        <taxon>Eukaryota</taxon>
        <taxon>Viridiplantae</taxon>
        <taxon>Streptophyta</taxon>
        <taxon>Embryophyta</taxon>
        <taxon>Tracheophyta</taxon>
        <taxon>Spermatophyta</taxon>
        <taxon>Magnoliopsida</taxon>
        <taxon>Liliopsida</taxon>
        <taxon>Poales</taxon>
        <taxon>Bromeliaceae</taxon>
        <taxon>Bromelioideae</taxon>
        <taxon>Ananas</taxon>
    </lineage>
</organism>
<dbReference type="PRINTS" id="PR00468">
    <property type="entry name" value="PLTLPOXGNASE"/>
</dbReference>
<dbReference type="InterPro" id="IPR036226">
    <property type="entry name" value="LipOase_C_sf"/>
</dbReference>
<comment type="pathway">
    <text evidence="15">Lipid metabolism; oxylipin biosynthesis.</text>
</comment>
<dbReference type="RefSeq" id="XP_020082189.1">
    <property type="nucleotide sequence ID" value="XM_020226600.1"/>
</dbReference>
<dbReference type="GO" id="GO:1990136">
    <property type="term" value="F:linoleate 9S-lipoxygenase activity"/>
    <property type="evidence" value="ECO:0007669"/>
    <property type="project" value="UniProtKB-EC"/>
</dbReference>
<evidence type="ECO:0000256" key="9">
    <source>
        <dbReference type="ARBA" id="ARBA00023004"/>
    </source>
</evidence>
<keyword evidence="4 14" id="KW-0479">Metal-binding</keyword>
<dbReference type="GO" id="GO:0009611">
    <property type="term" value="P:response to wounding"/>
    <property type="evidence" value="ECO:0007669"/>
    <property type="project" value="UniProtKB-ARBA"/>
</dbReference>
<sequence>MHVCACADNGDRGVVGQAAYLENYISLLPSLAAGESKYNVTFQWDAKTGIPGAVIVKNHHTSQFYLKTLTIDDFPGKGRIVFVCNSWVYPADKYNYDRVFFANNTYFRANTPAPLLPYRDDELYHLKGDNVTGQLQEWDRVYNYAYYNDLGNPDWSPALARPVLGGSAEYPYPRRGKTGRPPTKTDPNSESRLPSLSLDIYVPRDERFGHLKMADFLTLAVKAVAQSILPLLESISNATPFEFNSFDDVLKLYEGGIPVPNIPLFDELRQKIPFEMLKELLRTEGNQRLLKLPKPQVIQADEWAWRTDEEFTREMLAGVNPLIIKRLDVFPPVSKLDPTKYGNQNSTITSAHIQSNLDGLTIDQALKDNRLFILDHHDTLIPYVNRINSTGNKIYASRTLLFLKEDSTLKPLAIELSLPSPDGEQHGAVSDVYTPSENGIEGAIWQLAKAYVAVNDSGVHQIISHWLNTHATMEPFVIATNRQLSALHPINKLLSPHYRDTMNINALARQTLINAGGILELTVFPARYSMEMSSYVYKSWNFMEEALPADLIKRGILVGDGEHPDKQQLLIKDYPYAVDGLAIWHAIETWVSDYCSIYYPSDAAVQADAELQAWWKEVREVGHGDKKDEPWWPEMQAVSELTHACTTIIWVASALHAAVNFGQYPYAGYMPNGPTISRRFMPAPGTVEYDELKTNPDKAFVRTTTGMLQTILVLSLIEILSTHTSDEKYLGQRDTPEWTTDQSALRAFERFNAALAQIEADIVKRNRDPSLKNRNGPVKMPYTLLYRTSEAGITAKGIPNSVSI</sequence>
<evidence type="ECO:0000256" key="6">
    <source>
        <dbReference type="ARBA" id="ARBA00022832"/>
    </source>
</evidence>
<reference evidence="20" key="2">
    <citation type="submission" date="2025-08" db="UniProtKB">
        <authorList>
            <consortium name="RefSeq"/>
        </authorList>
    </citation>
    <scope>IDENTIFICATION</scope>
    <source>
        <tissue evidence="20">Leaf</tissue>
    </source>
</reference>
<evidence type="ECO:0000313" key="19">
    <source>
        <dbReference type="Proteomes" id="UP000515123"/>
    </source>
</evidence>
<dbReference type="GO" id="GO:0031408">
    <property type="term" value="P:oxylipin biosynthetic process"/>
    <property type="evidence" value="ECO:0007669"/>
    <property type="project" value="UniProtKB-UniRule"/>
</dbReference>
<feature type="domain" description="Lipoxygenase" evidence="18">
    <location>
        <begin position="105"/>
        <end position="804"/>
    </location>
</feature>
<keyword evidence="7 14" id="KW-0223">Dioxygenase</keyword>
<comment type="caution">
    <text evidence="13">Lacks conserved residue(s) required for the propagation of feature annotation.</text>
</comment>
<dbReference type="OrthoDB" id="407298at2759"/>
<evidence type="ECO:0000256" key="13">
    <source>
        <dbReference type="PROSITE-ProRule" id="PRU00152"/>
    </source>
</evidence>
<dbReference type="PANTHER" id="PTHR11771">
    <property type="entry name" value="LIPOXYGENASE"/>
    <property type="match status" value="1"/>
</dbReference>
<dbReference type="GO" id="GO:0046872">
    <property type="term" value="F:metal ion binding"/>
    <property type="evidence" value="ECO:0007669"/>
    <property type="project" value="UniProtKB-UniRule"/>
</dbReference>
<comment type="catalytic activity">
    <reaction evidence="12">
        <text>(9Z,12Z)-octadecadienoate + O2 = (9S)-hydroperoxy-(10E,12Z)-octadecadienoate</text>
        <dbReference type="Rhea" id="RHEA:30291"/>
        <dbReference type="ChEBI" id="CHEBI:15379"/>
        <dbReference type="ChEBI" id="CHEBI:30245"/>
        <dbReference type="ChEBI" id="CHEBI:60955"/>
        <dbReference type="EC" id="1.13.11.58"/>
    </reaction>
</comment>
<dbReference type="InterPro" id="IPR036392">
    <property type="entry name" value="PLAT/LH2_dom_sf"/>
</dbReference>
<dbReference type="PRINTS" id="PR00087">
    <property type="entry name" value="LIPOXYGENASE"/>
</dbReference>
<dbReference type="GO" id="GO:0034440">
    <property type="term" value="P:lipid oxidation"/>
    <property type="evidence" value="ECO:0007669"/>
    <property type="project" value="InterPro"/>
</dbReference>
<dbReference type="Gene3D" id="2.60.60.20">
    <property type="entry name" value="PLAT/LH2 domain"/>
    <property type="match status" value="1"/>
</dbReference>
<keyword evidence="5 15" id="KW-0925">Oxylipin biosynthesis</keyword>
<dbReference type="UniPathway" id="UPA00382"/>
<protein>
    <recommendedName>
        <fullName evidence="15">Lipoxygenase</fullName>
        <ecNumber evidence="15">1.13.11.-</ecNumber>
    </recommendedName>
</protein>
<dbReference type="InterPro" id="IPR027433">
    <property type="entry name" value="Lipoxygenase_dom_3"/>
</dbReference>
<dbReference type="AlphaFoldDB" id="A0A6P5EFI6"/>
<dbReference type="InterPro" id="IPR020833">
    <property type="entry name" value="LipOase_Fe_BS"/>
</dbReference>
<comment type="similarity">
    <text evidence="2 14">Belongs to the lipoxygenase family.</text>
</comment>
<evidence type="ECO:0000259" key="17">
    <source>
        <dbReference type="PROSITE" id="PS50095"/>
    </source>
</evidence>
<comment type="cofactor">
    <cofactor evidence="1 14">
        <name>Fe cation</name>
        <dbReference type="ChEBI" id="CHEBI:24875"/>
    </cofactor>
</comment>
<dbReference type="PROSITE" id="PS00081">
    <property type="entry name" value="LIPOXYGENASE_2"/>
    <property type="match status" value="1"/>
</dbReference>
<dbReference type="InterPro" id="IPR001246">
    <property type="entry name" value="LipOase_plant"/>
</dbReference>
<dbReference type="FunFam" id="4.10.375.10:FF:000001">
    <property type="entry name" value="Lipoxygenase"/>
    <property type="match status" value="1"/>
</dbReference>
<evidence type="ECO:0000256" key="14">
    <source>
        <dbReference type="RuleBase" id="RU003974"/>
    </source>
</evidence>
<evidence type="ECO:0000256" key="2">
    <source>
        <dbReference type="ARBA" id="ARBA00009419"/>
    </source>
</evidence>
<evidence type="ECO:0000256" key="16">
    <source>
        <dbReference type="SAM" id="MobiDB-lite"/>
    </source>
</evidence>
<keyword evidence="19" id="KW-1185">Reference proteome</keyword>
<name>A0A6P5EFI6_ANACO</name>
<dbReference type="InterPro" id="IPR001024">
    <property type="entry name" value="PLAT/LH2_dom"/>
</dbReference>
<feature type="region of interest" description="Disordered" evidence="16">
    <location>
        <begin position="170"/>
        <end position="192"/>
    </location>
</feature>
<dbReference type="FunFam" id="1.20.245.10:FF:000002">
    <property type="entry name" value="Lipoxygenase"/>
    <property type="match status" value="1"/>
</dbReference>
<dbReference type="Pfam" id="PF01477">
    <property type="entry name" value="PLAT"/>
    <property type="match status" value="1"/>
</dbReference>
<keyword evidence="9 14" id="KW-0408">Iron</keyword>
<evidence type="ECO:0000256" key="5">
    <source>
        <dbReference type="ARBA" id="ARBA00022767"/>
    </source>
</evidence>
<keyword evidence="11 15" id="KW-0275">Fatty acid biosynthesis</keyword>
<feature type="domain" description="PLAT" evidence="17">
    <location>
        <begin position="1"/>
        <end position="102"/>
    </location>
</feature>
<evidence type="ECO:0000256" key="7">
    <source>
        <dbReference type="ARBA" id="ARBA00022964"/>
    </source>
</evidence>
<dbReference type="FunFam" id="4.10.372.10:FF:000001">
    <property type="entry name" value="Lipoxygenase"/>
    <property type="match status" value="1"/>
</dbReference>
<dbReference type="PROSITE" id="PS50095">
    <property type="entry name" value="PLAT"/>
    <property type="match status" value="1"/>
</dbReference>
<dbReference type="Gene3D" id="4.10.372.10">
    <property type="entry name" value="Lipoxygenase-1, Domain 3"/>
    <property type="match status" value="1"/>
</dbReference>
<dbReference type="Gene3D" id="4.10.375.10">
    <property type="entry name" value="Lipoxygenase-1, Domain 2"/>
    <property type="match status" value="1"/>
</dbReference>
<accession>A0A6P5EFI6</accession>
<evidence type="ECO:0000256" key="12">
    <source>
        <dbReference type="ARBA" id="ARBA00036508"/>
    </source>
</evidence>
<dbReference type="Proteomes" id="UP000515123">
    <property type="component" value="Unplaced"/>
</dbReference>
<dbReference type="InterPro" id="IPR013819">
    <property type="entry name" value="LipOase_C"/>
</dbReference>
<dbReference type="InterPro" id="IPR000907">
    <property type="entry name" value="LipOase"/>
</dbReference>
<evidence type="ECO:0000256" key="8">
    <source>
        <dbReference type="ARBA" id="ARBA00023002"/>
    </source>
</evidence>
<dbReference type="InterPro" id="IPR020834">
    <property type="entry name" value="LipOase_CS"/>
</dbReference>
<evidence type="ECO:0000259" key="18">
    <source>
        <dbReference type="PROSITE" id="PS51393"/>
    </source>
</evidence>
<evidence type="ECO:0000256" key="15">
    <source>
        <dbReference type="RuleBase" id="RU003975"/>
    </source>
</evidence>
<keyword evidence="8 14" id="KW-0560">Oxidoreductase</keyword>
<dbReference type="GeneID" id="109705821"/>
<dbReference type="Gene3D" id="3.10.450.60">
    <property type="match status" value="1"/>
</dbReference>
<gene>
    <name evidence="20" type="primary">LOC109705821</name>
</gene>
<dbReference type="Pfam" id="PF00305">
    <property type="entry name" value="Lipoxygenase"/>
    <property type="match status" value="1"/>
</dbReference>
<comment type="function">
    <text evidence="15">Plant lipoxygenase may be involved in a number of diverse aspects of plant physiology including growth and development, pest resistance, and senescence or responses to wounding.</text>
</comment>
<dbReference type="SUPFAM" id="SSF48484">
    <property type="entry name" value="Lipoxigenase"/>
    <property type="match status" value="1"/>
</dbReference>
<dbReference type="SUPFAM" id="SSF49723">
    <property type="entry name" value="Lipase/lipooxygenase domain (PLAT/LH2 domain)"/>
    <property type="match status" value="1"/>
</dbReference>
<evidence type="ECO:0000256" key="1">
    <source>
        <dbReference type="ARBA" id="ARBA00001962"/>
    </source>
</evidence>
<evidence type="ECO:0000256" key="10">
    <source>
        <dbReference type="ARBA" id="ARBA00023098"/>
    </source>
</evidence>
<keyword evidence="6" id="KW-0276">Fatty acid metabolism</keyword>
<dbReference type="GO" id="GO:0006633">
    <property type="term" value="P:fatty acid biosynthetic process"/>
    <property type="evidence" value="ECO:0007669"/>
    <property type="project" value="UniProtKB-KW"/>
</dbReference>
<dbReference type="EC" id="1.13.11.-" evidence="15"/>
<dbReference type="SMART" id="SM00308">
    <property type="entry name" value="LH2"/>
    <property type="match status" value="1"/>
</dbReference>
<keyword evidence="10" id="KW-0443">Lipid metabolism</keyword>
<dbReference type="FunFam" id="3.10.450.60:FF:000002">
    <property type="entry name" value="Lipoxygenase"/>
    <property type="match status" value="1"/>
</dbReference>
<dbReference type="PROSITE" id="PS00711">
    <property type="entry name" value="LIPOXYGENASE_1"/>
    <property type="match status" value="1"/>
</dbReference>
<keyword evidence="3 15" id="KW-0444">Lipid biosynthesis</keyword>
<evidence type="ECO:0000313" key="20">
    <source>
        <dbReference type="RefSeq" id="XP_020082189.1"/>
    </source>
</evidence>
<evidence type="ECO:0000256" key="11">
    <source>
        <dbReference type="ARBA" id="ARBA00023160"/>
    </source>
</evidence>
<dbReference type="Gene3D" id="1.20.245.10">
    <property type="entry name" value="Lipoxygenase-1, Domain 5"/>
    <property type="match status" value="1"/>
</dbReference>
<evidence type="ECO:0000256" key="4">
    <source>
        <dbReference type="ARBA" id="ARBA00022723"/>
    </source>
</evidence>
<evidence type="ECO:0000256" key="3">
    <source>
        <dbReference type="ARBA" id="ARBA00022516"/>
    </source>
</evidence>
<reference evidence="19" key="1">
    <citation type="journal article" date="2015" name="Nat. Genet.">
        <title>The pineapple genome and the evolution of CAM photosynthesis.</title>
        <authorList>
            <person name="Ming R."/>
            <person name="VanBuren R."/>
            <person name="Wai C.M."/>
            <person name="Tang H."/>
            <person name="Schatz M.C."/>
            <person name="Bowers J.E."/>
            <person name="Lyons E."/>
            <person name="Wang M.L."/>
            <person name="Chen J."/>
            <person name="Biggers E."/>
            <person name="Zhang J."/>
            <person name="Huang L."/>
            <person name="Zhang L."/>
            <person name="Miao W."/>
            <person name="Zhang J."/>
            <person name="Ye Z."/>
            <person name="Miao C."/>
            <person name="Lin Z."/>
            <person name="Wang H."/>
            <person name="Zhou H."/>
            <person name="Yim W.C."/>
            <person name="Priest H.D."/>
            <person name="Zheng C."/>
            <person name="Woodhouse M."/>
            <person name="Edger P.P."/>
            <person name="Guyot R."/>
            <person name="Guo H.B."/>
            <person name="Guo H."/>
            <person name="Zheng G."/>
            <person name="Singh R."/>
            <person name="Sharma A."/>
            <person name="Min X."/>
            <person name="Zheng Y."/>
            <person name="Lee H."/>
            <person name="Gurtowski J."/>
            <person name="Sedlazeck F.J."/>
            <person name="Harkess A."/>
            <person name="McKain M.R."/>
            <person name="Liao Z."/>
            <person name="Fang J."/>
            <person name="Liu J."/>
            <person name="Zhang X."/>
            <person name="Zhang Q."/>
            <person name="Hu W."/>
            <person name="Qin Y."/>
            <person name="Wang K."/>
            <person name="Chen L.Y."/>
            <person name="Shirley N."/>
            <person name="Lin Y.R."/>
            <person name="Liu L.Y."/>
            <person name="Hernandez A.G."/>
            <person name="Wright C.L."/>
            <person name="Bulone V."/>
            <person name="Tuskan G.A."/>
            <person name="Heath K."/>
            <person name="Zee F."/>
            <person name="Moore P.H."/>
            <person name="Sunkar R."/>
            <person name="Leebens-Mack J.H."/>
            <person name="Mockler T."/>
            <person name="Bennetzen J.L."/>
            <person name="Freeling M."/>
            <person name="Sankoff D."/>
            <person name="Paterson A.H."/>
            <person name="Zhu X."/>
            <person name="Yang X."/>
            <person name="Smith J.A."/>
            <person name="Cushman J.C."/>
            <person name="Paull R.E."/>
            <person name="Yu Q."/>
        </authorList>
    </citation>
    <scope>NUCLEOTIDE SEQUENCE [LARGE SCALE GENOMIC DNA]</scope>
    <source>
        <strain evidence="19">cv. F153</strain>
    </source>
</reference>
<proteinExistence type="inferred from homology"/>